<comment type="caution">
    <text evidence="2">The sequence shown here is derived from an EMBL/GenBank/DDBJ whole genome shotgun (WGS) entry which is preliminary data.</text>
</comment>
<feature type="region of interest" description="Disordered" evidence="1">
    <location>
        <begin position="1"/>
        <end position="25"/>
    </location>
</feature>
<sequence length="153" mass="15868">MVGRCMELGPPGQSPSLLPSAPQGLAVASPDGMRAAQDSVSGVRGNGGSADDAQVSLAEVGPTPGCFLCCRPRLPVCQGLERRSLQGSPRPGTAGECGHWGGVVSMAQLHGNFDKICFVVYTSLGSAPSFPNRDIRVHGLRSPSLSPLPHRPR</sequence>
<name>A0AB34H5Q8_ESCRO</name>
<evidence type="ECO:0000313" key="3">
    <source>
        <dbReference type="Proteomes" id="UP001159641"/>
    </source>
</evidence>
<dbReference type="EMBL" id="JAIQCJ010001995">
    <property type="protein sequence ID" value="KAJ8786235.1"/>
    <property type="molecule type" value="Genomic_DNA"/>
</dbReference>
<feature type="compositionally biased region" description="Low complexity" evidence="1">
    <location>
        <begin position="8"/>
        <end position="25"/>
    </location>
</feature>
<dbReference type="AlphaFoldDB" id="A0AB34H5Q8"/>
<evidence type="ECO:0000256" key="1">
    <source>
        <dbReference type="SAM" id="MobiDB-lite"/>
    </source>
</evidence>
<reference evidence="2 3" key="1">
    <citation type="submission" date="2022-11" db="EMBL/GenBank/DDBJ databases">
        <title>Whole genome sequence of Eschrichtius robustus ER-17-0199.</title>
        <authorList>
            <person name="Bruniche-Olsen A."/>
            <person name="Black A.N."/>
            <person name="Fields C.J."/>
            <person name="Walden K."/>
            <person name="Dewoody J.A."/>
        </authorList>
    </citation>
    <scope>NUCLEOTIDE SEQUENCE [LARGE SCALE GENOMIC DNA]</scope>
    <source>
        <strain evidence="2">ER-17-0199</strain>
        <tissue evidence="2">Blubber</tissue>
    </source>
</reference>
<accession>A0AB34H5Q8</accession>
<protein>
    <submittedName>
        <fullName evidence="2">Uncharacterized protein</fullName>
    </submittedName>
</protein>
<gene>
    <name evidence="2" type="ORF">J1605_006455</name>
</gene>
<keyword evidence="3" id="KW-1185">Reference proteome</keyword>
<organism evidence="2 3">
    <name type="scientific">Eschrichtius robustus</name>
    <name type="common">California gray whale</name>
    <name type="synonym">Eschrichtius gibbosus</name>
    <dbReference type="NCBI Taxonomy" id="9764"/>
    <lineage>
        <taxon>Eukaryota</taxon>
        <taxon>Metazoa</taxon>
        <taxon>Chordata</taxon>
        <taxon>Craniata</taxon>
        <taxon>Vertebrata</taxon>
        <taxon>Euteleostomi</taxon>
        <taxon>Mammalia</taxon>
        <taxon>Eutheria</taxon>
        <taxon>Laurasiatheria</taxon>
        <taxon>Artiodactyla</taxon>
        <taxon>Whippomorpha</taxon>
        <taxon>Cetacea</taxon>
        <taxon>Mysticeti</taxon>
        <taxon>Eschrichtiidae</taxon>
        <taxon>Eschrichtius</taxon>
    </lineage>
</organism>
<dbReference type="Proteomes" id="UP001159641">
    <property type="component" value="Unassembled WGS sequence"/>
</dbReference>
<evidence type="ECO:0000313" key="2">
    <source>
        <dbReference type="EMBL" id="KAJ8786235.1"/>
    </source>
</evidence>
<proteinExistence type="predicted"/>